<reference evidence="1 2" key="1">
    <citation type="submission" date="2019-01" db="EMBL/GenBank/DDBJ databases">
        <title>Complete genome sequence of Cohnella hallensis HS21 isolated from Korean fir (Abies koreana) rhizospheric soil.</title>
        <authorList>
            <person name="Jiang L."/>
            <person name="Kang S.W."/>
            <person name="Kim S."/>
            <person name="Jung J."/>
            <person name="Kim C.Y."/>
            <person name="Kim D.H."/>
            <person name="Kim S.W."/>
            <person name="Lee J."/>
        </authorList>
    </citation>
    <scope>NUCLEOTIDE SEQUENCE [LARGE SCALE GENOMIC DNA]</scope>
    <source>
        <strain evidence="1 2">HS21</strain>
    </source>
</reference>
<evidence type="ECO:0000313" key="1">
    <source>
        <dbReference type="EMBL" id="BBI33745.1"/>
    </source>
</evidence>
<dbReference type="InterPro" id="IPR024131">
    <property type="entry name" value="UPF0489"/>
</dbReference>
<name>A0A3T1D6P4_9BACL</name>
<dbReference type="KEGG" id="cohn:KCTCHS21_31440"/>
<proteinExistence type="predicted"/>
<dbReference type="EMBL" id="AP019400">
    <property type="protein sequence ID" value="BBI33745.1"/>
    <property type="molecule type" value="Genomic_DNA"/>
</dbReference>
<dbReference type="OrthoDB" id="1240928at2"/>
<dbReference type="AlphaFoldDB" id="A0A3T1D6P4"/>
<sequence>MVFEHSYRICFPQERVYISRNHQWAFAAWAMGKQSGMLGPQTTLLHVDAHLDDTWDGVVVDGLHEMKRDADFLEVAGRLEIDNFIWAGFAARLIDHIVYVCPKDVDDSDPFDLSDWHLEGEQLKPIKELLADREYTGTRFDNVGQFNDNIHSDRSLEQLLVLPNTVILDLDLDVFTVSQGNPRTLKPEEQIRAELTFLKNLYPYEMITVALSPGFCGGEDNCERVYRLFLDVFDLKLEDGETW</sequence>
<evidence type="ECO:0000313" key="2">
    <source>
        <dbReference type="Proteomes" id="UP000289856"/>
    </source>
</evidence>
<organism evidence="1 2">
    <name type="scientific">Cohnella abietis</name>
    <dbReference type="NCBI Taxonomy" id="2507935"/>
    <lineage>
        <taxon>Bacteria</taxon>
        <taxon>Bacillati</taxon>
        <taxon>Bacillota</taxon>
        <taxon>Bacilli</taxon>
        <taxon>Bacillales</taxon>
        <taxon>Paenibacillaceae</taxon>
        <taxon>Cohnella</taxon>
    </lineage>
</organism>
<dbReference type="Proteomes" id="UP000289856">
    <property type="component" value="Chromosome"/>
</dbReference>
<gene>
    <name evidence="1" type="ORF">KCTCHS21_31440</name>
</gene>
<protein>
    <submittedName>
        <fullName evidence="1">Uncharacterized protein</fullName>
    </submittedName>
</protein>
<accession>A0A3T1D6P4</accession>
<dbReference type="Pfam" id="PF12640">
    <property type="entry name" value="UPF0489"/>
    <property type="match status" value="1"/>
</dbReference>
<keyword evidence="2" id="KW-1185">Reference proteome</keyword>